<gene>
    <name evidence="8" type="ORF">CCAM_LOCUS8775</name>
</gene>
<dbReference type="PROSITE" id="PS50228">
    <property type="entry name" value="SUEL_LECTIN"/>
    <property type="match status" value="1"/>
</dbReference>
<protein>
    <recommendedName>
        <fullName evidence="3">beta-galactosidase</fullName>
        <ecNumber evidence="3">3.2.1.23</ecNumber>
    </recommendedName>
</protein>
<name>A0A484KUW6_9ASTE</name>
<dbReference type="SUPFAM" id="SSF49785">
    <property type="entry name" value="Galactose-binding domain-like"/>
    <property type="match status" value="1"/>
</dbReference>
<keyword evidence="9" id="KW-1185">Reference proteome</keyword>
<dbReference type="GO" id="GO:0030246">
    <property type="term" value="F:carbohydrate binding"/>
    <property type="evidence" value="ECO:0007669"/>
    <property type="project" value="InterPro"/>
</dbReference>
<evidence type="ECO:0000259" key="7">
    <source>
        <dbReference type="PROSITE" id="PS50228"/>
    </source>
</evidence>
<dbReference type="Pfam" id="PF21467">
    <property type="entry name" value="BetaGal_gal-bd"/>
    <property type="match status" value="1"/>
</dbReference>
<keyword evidence="4" id="KW-0732">Signal</keyword>
<comment type="similarity">
    <text evidence="2">Belongs to the glycosyl hydrolase 35 family.</text>
</comment>
<dbReference type="FunFam" id="2.60.120.260:FF:000076">
    <property type="entry name" value="Beta-galactosidase"/>
    <property type="match status" value="1"/>
</dbReference>
<dbReference type="PANTHER" id="PTHR23421">
    <property type="entry name" value="BETA-GALACTOSIDASE RELATED"/>
    <property type="match status" value="1"/>
</dbReference>
<dbReference type="GO" id="GO:0004565">
    <property type="term" value="F:beta-galactosidase activity"/>
    <property type="evidence" value="ECO:0007669"/>
    <property type="project" value="UniProtKB-EC"/>
</dbReference>
<dbReference type="EMBL" id="OOIL02000560">
    <property type="protein sequence ID" value="VFQ66999.1"/>
    <property type="molecule type" value="Genomic_DNA"/>
</dbReference>
<keyword evidence="5" id="KW-0378">Hydrolase</keyword>
<dbReference type="Pfam" id="PF02140">
    <property type="entry name" value="SUEL_Lectin"/>
    <property type="match status" value="1"/>
</dbReference>
<dbReference type="InterPro" id="IPR001944">
    <property type="entry name" value="Glycoside_Hdrlase_35"/>
</dbReference>
<dbReference type="EC" id="3.2.1.23" evidence="3"/>
<proteinExistence type="inferred from homology"/>
<evidence type="ECO:0000256" key="3">
    <source>
        <dbReference type="ARBA" id="ARBA00012756"/>
    </source>
</evidence>
<keyword evidence="6" id="KW-0326">Glycosidase</keyword>
<dbReference type="AlphaFoldDB" id="A0A484KUW6"/>
<dbReference type="OrthoDB" id="1657402at2759"/>
<dbReference type="InterPro" id="IPR008979">
    <property type="entry name" value="Galactose-bd-like_sf"/>
</dbReference>
<dbReference type="InterPro" id="IPR043159">
    <property type="entry name" value="Lectin_gal-bd_sf"/>
</dbReference>
<dbReference type="PRINTS" id="PR00742">
    <property type="entry name" value="GLHYDRLASE35"/>
</dbReference>
<evidence type="ECO:0000313" key="8">
    <source>
        <dbReference type="EMBL" id="VFQ66999.1"/>
    </source>
</evidence>
<evidence type="ECO:0000256" key="2">
    <source>
        <dbReference type="ARBA" id="ARBA00009809"/>
    </source>
</evidence>
<organism evidence="8 9">
    <name type="scientific">Cuscuta campestris</name>
    <dbReference type="NCBI Taxonomy" id="132261"/>
    <lineage>
        <taxon>Eukaryota</taxon>
        <taxon>Viridiplantae</taxon>
        <taxon>Streptophyta</taxon>
        <taxon>Embryophyta</taxon>
        <taxon>Tracheophyta</taxon>
        <taxon>Spermatophyta</taxon>
        <taxon>Magnoliopsida</taxon>
        <taxon>eudicotyledons</taxon>
        <taxon>Gunneridae</taxon>
        <taxon>Pentapetalae</taxon>
        <taxon>asterids</taxon>
        <taxon>lamiids</taxon>
        <taxon>Solanales</taxon>
        <taxon>Convolvulaceae</taxon>
        <taxon>Cuscuteae</taxon>
        <taxon>Cuscuta</taxon>
        <taxon>Cuscuta subgen. Grammica</taxon>
        <taxon>Cuscuta sect. Cleistogrammica</taxon>
    </lineage>
</organism>
<dbReference type="InterPro" id="IPR048913">
    <property type="entry name" value="BetaGal_gal-bd"/>
</dbReference>
<dbReference type="InterPro" id="IPR000922">
    <property type="entry name" value="Lectin_gal-bd_dom"/>
</dbReference>
<feature type="domain" description="SUEL-type lectin" evidence="7">
    <location>
        <begin position="221"/>
        <end position="307"/>
    </location>
</feature>
<dbReference type="CDD" id="cd22842">
    <property type="entry name" value="Gal_Rha_Lectin_BGal"/>
    <property type="match status" value="1"/>
</dbReference>
<evidence type="ECO:0000313" key="9">
    <source>
        <dbReference type="Proteomes" id="UP000595140"/>
    </source>
</evidence>
<sequence>MKIYEVHKISDFTSYQNIGPHFEAWNTGILGPVSLSGLNEGKRDLTWQKWSYKIGLKGEEMRLHSLTGSSSIEWIQGAFVVQKQPLTWYKTTFNAPPENEPLALDMITMGKGQAWINGQSIGRYWPANTASGSCGACNYAGWYDENKCLSNCGEATQRWYHVPRSFLQPTGNLLVIFEEWGGNPYGISLVKREVESVCADIYEWQPQLMNWKMQSSGEVNKPLRPKAHLSCGPGQKISSIKFASFGTPQGVCGSFRQGSCHAFRSYDIFHKYCIGWNFCTVPVTPEAFGGDPCPNVMKKLSVEVVCS</sequence>
<dbReference type="Proteomes" id="UP000595140">
    <property type="component" value="Unassembled WGS sequence"/>
</dbReference>
<dbReference type="GO" id="GO:0005975">
    <property type="term" value="P:carbohydrate metabolic process"/>
    <property type="evidence" value="ECO:0007669"/>
    <property type="project" value="InterPro"/>
</dbReference>
<evidence type="ECO:0000256" key="1">
    <source>
        <dbReference type="ARBA" id="ARBA00001412"/>
    </source>
</evidence>
<comment type="catalytic activity">
    <reaction evidence="1">
        <text>Hydrolysis of terminal non-reducing beta-D-galactose residues in beta-D-galactosides.</text>
        <dbReference type="EC" id="3.2.1.23"/>
    </reaction>
</comment>
<dbReference type="Gene3D" id="2.60.120.260">
    <property type="entry name" value="Galactose-binding domain-like"/>
    <property type="match status" value="1"/>
</dbReference>
<accession>A0A484KUW6</accession>
<evidence type="ECO:0000256" key="4">
    <source>
        <dbReference type="ARBA" id="ARBA00022729"/>
    </source>
</evidence>
<evidence type="ECO:0000256" key="5">
    <source>
        <dbReference type="ARBA" id="ARBA00022801"/>
    </source>
</evidence>
<dbReference type="FunFam" id="2.60.120.740:FF:000002">
    <property type="entry name" value="Beta-galactosidase"/>
    <property type="match status" value="1"/>
</dbReference>
<reference evidence="8 9" key="1">
    <citation type="submission" date="2018-04" db="EMBL/GenBank/DDBJ databases">
        <authorList>
            <person name="Vogel A."/>
        </authorList>
    </citation>
    <scope>NUCLEOTIDE SEQUENCE [LARGE SCALE GENOMIC DNA]</scope>
</reference>
<evidence type="ECO:0000256" key="6">
    <source>
        <dbReference type="ARBA" id="ARBA00023295"/>
    </source>
</evidence>
<dbReference type="Gene3D" id="2.60.120.740">
    <property type="match status" value="1"/>
</dbReference>